<accession>A0A066XR84</accession>
<feature type="region of interest" description="Disordered" evidence="1">
    <location>
        <begin position="1"/>
        <end position="24"/>
    </location>
</feature>
<gene>
    <name evidence="2" type="ORF">CSUB01_11910</name>
</gene>
<organism evidence="2 3">
    <name type="scientific">Colletotrichum sublineola</name>
    <name type="common">Sorghum anthracnose fungus</name>
    <dbReference type="NCBI Taxonomy" id="1173701"/>
    <lineage>
        <taxon>Eukaryota</taxon>
        <taxon>Fungi</taxon>
        <taxon>Dikarya</taxon>
        <taxon>Ascomycota</taxon>
        <taxon>Pezizomycotina</taxon>
        <taxon>Sordariomycetes</taxon>
        <taxon>Hypocreomycetidae</taxon>
        <taxon>Glomerellales</taxon>
        <taxon>Glomerellaceae</taxon>
        <taxon>Colletotrichum</taxon>
        <taxon>Colletotrichum graminicola species complex</taxon>
    </lineage>
</organism>
<dbReference type="OrthoDB" id="5062733at2759"/>
<dbReference type="EMBL" id="JMSE01000383">
    <property type="protein sequence ID" value="KDN70179.1"/>
    <property type="molecule type" value="Genomic_DNA"/>
</dbReference>
<dbReference type="AlphaFoldDB" id="A0A066XR84"/>
<dbReference type="HOGENOM" id="CLU_711822_0_0_1"/>
<proteinExistence type="predicted"/>
<sequence length="404" mass="44350">MGCSPSRPSDGSQPDLGHGPSVHYPVTITHPPRYSSNEHNEACRVLRLWEARGGKSRSFTYVVYVINNNLLDKSQALAQATVLGHMQQLASIHGLRVLVKCLDFLSEHDDDPEAAGEKQLYLDMLAAASKADVVRRWDERPTPAVHQDPEGGTTAEQRITAVIDKIRWNRDIGDVDVKNQIEPEVVAALSRFAKSWQLGEIVASYDRIMNEAPTVMAAGISKLQAQFILQAQVAQASLTSDNGATPTVAISFVPDQIPNVTLINIKKQLKSVFVPLAERVKASEKSLRQDLYTMQLVSLGTTHSKGGQQWRELDDFGQAGMDIVDHLHLDSDQMLLRGPGPLLGHKLMLGSVDPVIDRGRAKGGPQADLYGYGGQVIREYMDACVCQKPDMAPGPEYVRLSQDT</sequence>
<reference evidence="3" key="1">
    <citation type="journal article" date="2014" name="Genome Announc.">
        <title>Draft genome sequence of Colletotrichum sublineola, a destructive pathogen of cultivated sorghum.</title>
        <authorList>
            <person name="Baroncelli R."/>
            <person name="Sanz-Martin J.M."/>
            <person name="Rech G.E."/>
            <person name="Sukno S.A."/>
            <person name="Thon M.R."/>
        </authorList>
    </citation>
    <scope>NUCLEOTIDE SEQUENCE [LARGE SCALE GENOMIC DNA]</scope>
    <source>
        <strain evidence="3">TX430BB</strain>
    </source>
</reference>
<comment type="caution">
    <text evidence="2">The sequence shown here is derived from an EMBL/GenBank/DDBJ whole genome shotgun (WGS) entry which is preliminary data.</text>
</comment>
<protein>
    <submittedName>
        <fullName evidence="2">Uncharacterized protein</fullName>
    </submittedName>
</protein>
<dbReference type="eggNOG" id="ENOG502TCRP">
    <property type="taxonomic scope" value="Eukaryota"/>
</dbReference>
<evidence type="ECO:0000256" key="1">
    <source>
        <dbReference type="SAM" id="MobiDB-lite"/>
    </source>
</evidence>
<evidence type="ECO:0000313" key="2">
    <source>
        <dbReference type="EMBL" id="KDN70179.1"/>
    </source>
</evidence>
<evidence type="ECO:0000313" key="3">
    <source>
        <dbReference type="Proteomes" id="UP000027238"/>
    </source>
</evidence>
<dbReference type="OMA" id="NEHNEAC"/>
<dbReference type="Proteomes" id="UP000027238">
    <property type="component" value="Unassembled WGS sequence"/>
</dbReference>
<keyword evidence="3" id="KW-1185">Reference proteome</keyword>
<name>A0A066XR84_COLSU</name>
<feature type="compositionally biased region" description="Polar residues" evidence="1">
    <location>
        <begin position="1"/>
        <end position="12"/>
    </location>
</feature>